<protein>
    <recommendedName>
        <fullName evidence="4">ESX-1 secretion-associated protein</fullName>
    </recommendedName>
</protein>
<dbReference type="RefSeq" id="WP_067999365.1">
    <property type="nucleotide sequence ID" value="NZ_CP015596.1"/>
</dbReference>
<organism evidence="2 3">
    <name type="scientific">Mycobacterium adipatum</name>
    <dbReference type="NCBI Taxonomy" id="1682113"/>
    <lineage>
        <taxon>Bacteria</taxon>
        <taxon>Bacillati</taxon>
        <taxon>Actinomycetota</taxon>
        <taxon>Actinomycetes</taxon>
        <taxon>Mycobacteriales</taxon>
        <taxon>Mycobacteriaceae</taxon>
        <taxon>Mycobacterium</taxon>
    </lineage>
</organism>
<dbReference type="EMBL" id="CP015596">
    <property type="protein sequence ID" value="ANE81592.1"/>
    <property type="molecule type" value="Genomic_DNA"/>
</dbReference>
<dbReference type="SUPFAM" id="SSF140453">
    <property type="entry name" value="EsxAB dimer-like"/>
    <property type="match status" value="1"/>
</dbReference>
<evidence type="ECO:0000313" key="2">
    <source>
        <dbReference type="EMBL" id="ANE81592.1"/>
    </source>
</evidence>
<dbReference type="GO" id="GO:0009306">
    <property type="term" value="P:protein secretion"/>
    <property type="evidence" value="ECO:0007669"/>
    <property type="project" value="InterPro"/>
</dbReference>
<reference evidence="2 3" key="1">
    <citation type="submission" date="2016-05" db="EMBL/GenBank/DDBJ databases">
        <title>Complete genome sequence of a phthalic acid esters degrading Mycobacterium sp. YC-RL4.</title>
        <authorList>
            <person name="Ren L."/>
            <person name="Fan S."/>
            <person name="Ruth N."/>
            <person name="Jia Y."/>
            <person name="Wang J."/>
            <person name="Qiao C."/>
        </authorList>
    </citation>
    <scope>NUCLEOTIDE SEQUENCE [LARGE SCALE GENOMIC DNA]</scope>
    <source>
        <strain evidence="2 3">YC-RL4</strain>
    </source>
</reference>
<evidence type="ECO:0008006" key="4">
    <source>
        <dbReference type="Google" id="ProtNLM"/>
    </source>
</evidence>
<gene>
    <name evidence="2" type="ORF">A7U43_21940</name>
</gene>
<evidence type="ECO:0000313" key="3">
    <source>
        <dbReference type="Proteomes" id="UP000077143"/>
    </source>
</evidence>
<dbReference type="STRING" id="1682113.A7U43_21940"/>
<dbReference type="InterPro" id="IPR022536">
    <property type="entry name" value="EspC"/>
</dbReference>
<feature type="region of interest" description="Disordered" evidence="1">
    <location>
        <begin position="85"/>
        <end position="104"/>
    </location>
</feature>
<accession>A0A172UQZ0</accession>
<evidence type="ECO:0000256" key="1">
    <source>
        <dbReference type="SAM" id="MobiDB-lite"/>
    </source>
</evidence>
<keyword evidence="3" id="KW-1185">Reference proteome</keyword>
<dbReference type="AlphaFoldDB" id="A0A172UQZ0"/>
<dbReference type="KEGG" id="madi:A7U43_21940"/>
<name>A0A172UQZ0_9MYCO</name>
<proteinExistence type="predicted"/>
<dbReference type="Gene3D" id="1.10.287.1060">
    <property type="entry name" value="ESAT-6-like"/>
    <property type="match status" value="1"/>
</dbReference>
<dbReference type="Proteomes" id="UP000077143">
    <property type="component" value="Chromosome"/>
</dbReference>
<dbReference type="InterPro" id="IPR036689">
    <property type="entry name" value="ESAT-6-like_sf"/>
</dbReference>
<dbReference type="Pfam" id="PF10824">
    <property type="entry name" value="T7SS_ESX_EspC"/>
    <property type="match status" value="1"/>
</dbReference>
<sequence>MPEQAEPLKVDPTELVLAAGQLDGQAGGFRTAHQSAHARASHAALGAGSSAAALPGMLASWESDGIRYDRQFTSLSEKHRAAAAKYAATDDRESEDIDNAGSAL</sequence>